<dbReference type="SUPFAM" id="SSF50370">
    <property type="entry name" value="Ricin B-like lectins"/>
    <property type="match status" value="1"/>
</dbReference>
<dbReference type="InterPro" id="IPR000772">
    <property type="entry name" value="Ricin_B_lectin"/>
</dbReference>
<dbReference type="HOGENOM" id="CLU_1959476_0_0_1"/>
<dbReference type="Gene3D" id="2.80.10.50">
    <property type="match status" value="1"/>
</dbReference>
<dbReference type="AlphaFoldDB" id="A0A0A2V6J7"/>
<proteinExistence type="predicted"/>
<dbReference type="OrthoDB" id="9895617at2759"/>
<dbReference type="InterPro" id="IPR035992">
    <property type="entry name" value="Ricin_B-like_lectins"/>
</dbReference>
<evidence type="ECO:0000313" key="3">
    <source>
        <dbReference type="Proteomes" id="UP000030106"/>
    </source>
</evidence>
<evidence type="ECO:0000313" key="2">
    <source>
        <dbReference type="EMBL" id="KGQ03481.1"/>
    </source>
</evidence>
<dbReference type="Pfam" id="PF00652">
    <property type="entry name" value="Ricin_B_lectin"/>
    <property type="match status" value="1"/>
</dbReference>
<feature type="domain" description="Ricin B lectin" evidence="1">
    <location>
        <begin position="9"/>
        <end position="126"/>
    </location>
</feature>
<evidence type="ECO:0000259" key="1">
    <source>
        <dbReference type="Pfam" id="PF00652"/>
    </source>
</evidence>
<gene>
    <name evidence="2" type="ORF">BBAD15_g11284</name>
</gene>
<organism evidence="2 3">
    <name type="scientific">Beauveria bassiana D1-5</name>
    <dbReference type="NCBI Taxonomy" id="1245745"/>
    <lineage>
        <taxon>Eukaryota</taxon>
        <taxon>Fungi</taxon>
        <taxon>Dikarya</taxon>
        <taxon>Ascomycota</taxon>
        <taxon>Pezizomycotina</taxon>
        <taxon>Sordariomycetes</taxon>
        <taxon>Hypocreomycetidae</taxon>
        <taxon>Hypocreales</taxon>
        <taxon>Cordycipitaceae</taxon>
        <taxon>Beauveria</taxon>
    </lineage>
</organism>
<protein>
    <recommendedName>
        <fullName evidence="1">Ricin B lectin domain-containing protein</fullName>
    </recommendedName>
</protein>
<accession>A0A0A2V6J7</accession>
<name>A0A0A2V6J7_BEABA</name>
<sequence length="128" mass="14487">MSFPDGEFILRNRASGRVMDAAYMSTDPGSAVIVYDYKGDDDNSNQLWRFENGHLINKCSGYALTFNDLTPESTPTQEDANGGEGQRFEYHDGYICLADNHDLVIGAWDSDVKIVYRDDGDDARRWDF</sequence>
<dbReference type="Proteomes" id="UP000030106">
    <property type="component" value="Unassembled WGS sequence"/>
</dbReference>
<reference evidence="2 3" key="1">
    <citation type="submission" date="2012-10" db="EMBL/GenBank/DDBJ databases">
        <title>Genome sequencing and analysis of entomopathogenic fungi Beauveria bassiana D1-5.</title>
        <authorList>
            <person name="Li Q."/>
            <person name="Wang L."/>
            <person name="Zhang Z."/>
            <person name="Wang Q."/>
            <person name="Ren J."/>
            <person name="Wang M."/>
            <person name="Xu W."/>
            <person name="Wang J."/>
            <person name="Lu Y."/>
            <person name="Du Q."/>
            <person name="Sun Z."/>
        </authorList>
    </citation>
    <scope>NUCLEOTIDE SEQUENCE [LARGE SCALE GENOMIC DNA]</scope>
    <source>
        <strain evidence="2 3">D1-5</strain>
    </source>
</reference>
<dbReference type="EMBL" id="ANFO01001216">
    <property type="protein sequence ID" value="KGQ03481.1"/>
    <property type="molecule type" value="Genomic_DNA"/>
</dbReference>
<comment type="caution">
    <text evidence="2">The sequence shown here is derived from an EMBL/GenBank/DDBJ whole genome shotgun (WGS) entry which is preliminary data.</text>
</comment>